<sequence>MITGQHLIAGREAAASCSPFQAENPTTSQKLEPHFGDATLAEADEALQAADGAFDALRLAPVETRAQFLEALADEIMALGDSLLERAHAETALPMARLTGERGRAINQCKMFAALIREGSWSALNIDHAQPERAPVPKPDVRKMLLPIGPVVVFGASNFPFAIGVVGTDTVCAMAAGCPVVVKGHPAHPGTCEMLGRAVLAALRKTGLPEASFSLLQGRGNELGRALVTHPLTQAVAFTGSLRGGRALMDAAASRPNPIPVYAEMGSINPVFLLPGALKERAAKIGEAYVGSVTMGVGQFCTNPAVVLGLKSPELGTFVQSAAENAEKIAPQTMLHRGICEAYEAGTAVWSTISGIKLAGQSATEPNSDATQAACRIYTTTLDVLESNEELRHEVFGPCSIVTECSTLEDMLRFARSLDGQLTAAIHGTPEDLREYAPLVRVLERKAGRIIFNGFGTGIEPCASMHHGGPYPAASHSFFTSIGTDSILRFVRPVSYQGFPDDCLPTPLQNANTPGAMRLVDNKLTRDAS</sequence>
<dbReference type="EMBL" id="BKAG01000011">
    <property type="protein sequence ID" value="GEP42628.1"/>
    <property type="molecule type" value="Genomic_DNA"/>
</dbReference>
<evidence type="ECO:0000313" key="4">
    <source>
        <dbReference type="Proteomes" id="UP000321577"/>
    </source>
</evidence>
<keyword evidence="4" id="KW-1185">Reference proteome</keyword>
<dbReference type="InterPro" id="IPR016162">
    <property type="entry name" value="Ald_DH_N"/>
</dbReference>
<dbReference type="CDD" id="cd07129">
    <property type="entry name" value="ALDH_KGSADH"/>
    <property type="match status" value="1"/>
</dbReference>
<evidence type="ECO:0000313" key="3">
    <source>
        <dbReference type="EMBL" id="GEP42628.1"/>
    </source>
</evidence>
<feature type="domain" description="Aldehyde dehydrogenase" evidence="2">
    <location>
        <begin position="19"/>
        <end position="457"/>
    </location>
</feature>
<dbReference type="InterPro" id="IPR044151">
    <property type="entry name" value="ALDH_KGSADH"/>
</dbReference>
<comment type="caution">
    <text evidence="3">The sequence shown here is derived from an EMBL/GenBank/DDBJ whole genome shotgun (WGS) entry which is preliminary data.</text>
</comment>
<dbReference type="Gene3D" id="3.40.605.10">
    <property type="entry name" value="Aldehyde Dehydrogenase, Chain A, domain 1"/>
    <property type="match status" value="1"/>
</dbReference>
<accession>A0A512M7A9</accession>
<reference evidence="3 4" key="1">
    <citation type="submission" date="2019-07" db="EMBL/GenBank/DDBJ databases">
        <title>Whole genome shotgun sequence of Brevifollis gellanilyticus NBRC 108608.</title>
        <authorList>
            <person name="Hosoyama A."/>
            <person name="Uohara A."/>
            <person name="Ohji S."/>
            <person name="Ichikawa N."/>
        </authorList>
    </citation>
    <scope>NUCLEOTIDE SEQUENCE [LARGE SCALE GENOMIC DNA]</scope>
    <source>
        <strain evidence="3 4">NBRC 108608</strain>
    </source>
</reference>
<dbReference type="Proteomes" id="UP000321577">
    <property type="component" value="Unassembled WGS sequence"/>
</dbReference>
<protein>
    <submittedName>
        <fullName evidence="3">Fatty aldehyde dehydrogenase</fullName>
    </submittedName>
</protein>
<name>A0A512M7A9_9BACT</name>
<dbReference type="Pfam" id="PF00171">
    <property type="entry name" value="Aldedh"/>
    <property type="match status" value="1"/>
</dbReference>
<dbReference type="PANTHER" id="PTHR43353:SF3">
    <property type="entry name" value="ALDEHYDE DEHYDROGENASE-RELATED"/>
    <property type="match status" value="1"/>
</dbReference>
<dbReference type="SUPFAM" id="SSF53720">
    <property type="entry name" value="ALDH-like"/>
    <property type="match status" value="1"/>
</dbReference>
<evidence type="ECO:0000256" key="1">
    <source>
        <dbReference type="ARBA" id="ARBA00023002"/>
    </source>
</evidence>
<evidence type="ECO:0000259" key="2">
    <source>
        <dbReference type="Pfam" id="PF00171"/>
    </source>
</evidence>
<dbReference type="OrthoDB" id="9770537at2"/>
<proteinExistence type="predicted"/>
<dbReference type="InterPro" id="IPR016161">
    <property type="entry name" value="Ald_DH/histidinol_DH"/>
</dbReference>
<dbReference type="GO" id="GO:0016620">
    <property type="term" value="F:oxidoreductase activity, acting on the aldehyde or oxo group of donors, NAD or NADP as acceptor"/>
    <property type="evidence" value="ECO:0007669"/>
    <property type="project" value="InterPro"/>
</dbReference>
<dbReference type="Gene3D" id="3.40.309.10">
    <property type="entry name" value="Aldehyde Dehydrogenase, Chain A, domain 2"/>
    <property type="match status" value="1"/>
</dbReference>
<organism evidence="3 4">
    <name type="scientific">Brevifollis gellanilyticus</name>
    <dbReference type="NCBI Taxonomy" id="748831"/>
    <lineage>
        <taxon>Bacteria</taxon>
        <taxon>Pseudomonadati</taxon>
        <taxon>Verrucomicrobiota</taxon>
        <taxon>Verrucomicrobiia</taxon>
        <taxon>Verrucomicrobiales</taxon>
        <taxon>Verrucomicrobiaceae</taxon>
    </lineage>
</organism>
<dbReference type="RefSeq" id="WP_146850226.1">
    <property type="nucleotide sequence ID" value="NZ_BKAG01000011.1"/>
</dbReference>
<dbReference type="PANTHER" id="PTHR43353">
    <property type="entry name" value="SUCCINATE-SEMIALDEHYDE DEHYDROGENASE, MITOCHONDRIAL"/>
    <property type="match status" value="1"/>
</dbReference>
<keyword evidence="1" id="KW-0560">Oxidoreductase</keyword>
<dbReference type="AlphaFoldDB" id="A0A512M7A9"/>
<dbReference type="InterPro" id="IPR050740">
    <property type="entry name" value="Aldehyde_DH_Superfamily"/>
</dbReference>
<dbReference type="InterPro" id="IPR015590">
    <property type="entry name" value="Aldehyde_DH_dom"/>
</dbReference>
<gene>
    <name evidence="3" type="ORF">BGE01nite_19190</name>
</gene>
<dbReference type="InterPro" id="IPR016163">
    <property type="entry name" value="Ald_DH_C"/>
</dbReference>